<protein>
    <recommendedName>
        <fullName evidence="4">C1q domain-containing protein</fullName>
    </recommendedName>
</protein>
<evidence type="ECO:0000313" key="3">
    <source>
        <dbReference type="Proteomes" id="UP000248584"/>
    </source>
</evidence>
<dbReference type="Proteomes" id="UP000248584">
    <property type="component" value="Unassembled WGS sequence"/>
</dbReference>
<reference evidence="2 3" key="1">
    <citation type="submission" date="2018-06" db="EMBL/GenBank/DDBJ databases">
        <title>Genomic Encyclopedia of Archaeal and Bacterial Type Strains, Phase II (KMG-II): from individual species to whole genera.</title>
        <authorList>
            <person name="Goeker M."/>
        </authorList>
    </citation>
    <scope>NUCLEOTIDE SEQUENCE [LARGE SCALE GENOMIC DNA]</scope>
    <source>
        <strain evidence="2 3">DSM 17205</strain>
    </source>
</reference>
<accession>A0ABX5PY43</accession>
<keyword evidence="3" id="KW-1185">Reference proteome</keyword>
<organism evidence="2 3">
    <name type="scientific">Nonlabens dokdonensis</name>
    <dbReference type="NCBI Taxonomy" id="328515"/>
    <lineage>
        <taxon>Bacteria</taxon>
        <taxon>Pseudomonadati</taxon>
        <taxon>Bacteroidota</taxon>
        <taxon>Flavobacteriia</taxon>
        <taxon>Flavobacteriales</taxon>
        <taxon>Flavobacteriaceae</taxon>
        <taxon>Nonlabens</taxon>
    </lineage>
</organism>
<comment type="caution">
    <text evidence="2">The sequence shown here is derived from an EMBL/GenBank/DDBJ whole genome shotgun (WGS) entry which is preliminary data.</text>
</comment>
<feature type="signal peptide" evidence="1">
    <location>
        <begin position="1"/>
        <end position="20"/>
    </location>
</feature>
<sequence length="254" mass="27599">MKTSLYILFFLLLSFSFLHAQVAIGTDTPATGAALTIEDPTGTSGVLFPKVSIDDLSTVAPLPSGTEDGTIVYNTNTTTGAGYYFFKNNRWEPIFGVVGGMAKFRNSVSGSSTNNFNQNTVGRDAQIFGNVYFNDNATVYRVASNTTLEVRESGRYKVVINLSFEGTSNNTTARLLAVEGRLQINGTTIGGIYRSQEMSSANTTSPDYGSITITEIVNLNAFDELTVRVSQTQDAGRVYLRSVDTSSFFIERLD</sequence>
<keyword evidence="1" id="KW-0732">Signal</keyword>
<evidence type="ECO:0000256" key="1">
    <source>
        <dbReference type="SAM" id="SignalP"/>
    </source>
</evidence>
<proteinExistence type="predicted"/>
<evidence type="ECO:0008006" key="4">
    <source>
        <dbReference type="Google" id="ProtNLM"/>
    </source>
</evidence>
<feature type="chain" id="PRO_5045343744" description="C1q domain-containing protein" evidence="1">
    <location>
        <begin position="21"/>
        <end position="254"/>
    </location>
</feature>
<dbReference type="RefSeq" id="WP_015362812.1">
    <property type="nucleotide sequence ID" value="NZ_QKZR01000002.1"/>
</dbReference>
<dbReference type="SUPFAM" id="SSF49842">
    <property type="entry name" value="TNF-like"/>
    <property type="match status" value="1"/>
</dbReference>
<gene>
    <name evidence="2" type="ORF">LX97_01619</name>
</gene>
<evidence type="ECO:0000313" key="2">
    <source>
        <dbReference type="EMBL" id="PZX40846.1"/>
    </source>
</evidence>
<dbReference type="Gene3D" id="2.60.120.40">
    <property type="match status" value="1"/>
</dbReference>
<name>A0ABX5PY43_9FLAO</name>
<dbReference type="InterPro" id="IPR008983">
    <property type="entry name" value="Tumour_necrosis_fac-like_dom"/>
</dbReference>
<dbReference type="EMBL" id="QKZR01000002">
    <property type="protein sequence ID" value="PZX40846.1"/>
    <property type="molecule type" value="Genomic_DNA"/>
</dbReference>